<dbReference type="Pfam" id="PF02803">
    <property type="entry name" value="Thiolase_C"/>
    <property type="match status" value="1"/>
</dbReference>
<dbReference type="CDD" id="cd00751">
    <property type="entry name" value="thiolase"/>
    <property type="match status" value="1"/>
</dbReference>
<keyword evidence="3 4" id="KW-0012">Acyltransferase</keyword>
<dbReference type="GeneID" id="95776019"/>
<comment type="caution">
    <text evidence="7">The sequence shown here is derived from an EMBL/GenBank/DDBJ whole genome shotgun (WGS) entry which is preliminary data.</text>
</comment>
<keyword evidence="2 4" id="KW-0808">Transferase</keyword>
<dbReference type="InterPro" id="IPR020617">
    <property type="entry name" value="Thiolase_C"/>
</dbReference>
<reference evidence="7 8" key="1">
    <citation type="submission" date="2019-05" db="EMBL/GenBank/DDBJ databases">
        <authorList>
            <person name="Zhou X."/>
        </authorList>
    </citation>
    <scope>NUCLEOTIDE SEQUENCE [LARGE SCALE GENOMIC DNA]</scope>
    <source>
        <strain evidence="7 8">DSM 432</strain>
    </source>
</reference>
<dbReference type="RefSeq" id="WP_138401508.1">
    <property type="nucleotide sequence ID" value="NZ_JBAFVI010000007.1"/>
</dbReference>
<dbReference type="Proteomes" id="UP000305131">
    <property type="component" value="Unassembled WGS sequence"/>
</dbReference>
<dbReference type="Gene3D" id="3.40.47.10">
    <property type="match status" value="2"/>
</dbReference>
<dbReference type="InterPro" id="IPR002155">
    <property type="entry name" value="Thiolase"/>
</dbReference>
<evidence type="ECO:0000313" key="7">
    <source>
        <dbReference type="EMBL" id="TLX41000.1"/>
    </source>
</evidence>
<feature type="domain" description="Thiolase N-terminal" evidence="5">
    <location>
        <begin position="9"/>
        <end position="206"/>
    </location>
</feature>
<evidence type="ECO:0000256" key="2">
    <source>
        <dbReference type="ARBA" id="ARBA00022679"/>
    </source>
</evidence>
<dbReference type="InterPro" id="IPR016039">
    <property type="entry name" value="Thiolase-like"/>
</dbReference>
<evidence type="ECO:0000259" key="6">
    <source>
        <dbReference type="Pfam" id="PF02803"/>
    </source>
</evidence>
<evidence type="ECO:0000256" key="4">
    <source>
        <dbReference type="RuleBase" id="RU003557"/>
    </source>
</evidence>
<dbReference type="GO" id="GO:0003988">
    <property type="term" value="F:acetyl-CoA C-acyltransferase activity"/>
    <property type="evidence" value="ECO:0007669"/>
    <property type="project" value="UniProtKB-ARBA"/>
</dbReference>
<dbReference type="PANTHER" id="PTHR18919">
    <property type="entry name" value="ACETYL-COA C-ACYLTRANSFERASE"/>
    <property type="match status" value="1"/>
</dbReference>
<dbReference type="OrthoDB" id="7838428at2"/>
<dbReference type="InterPro" id="IPR020616">
    <property type="entry name" value="Thiolase_N"/>
</dbReference>
<organism evidence="7 8">
    <name type="scientific">Xanthobacter autotrophicus</name>
    <dbReference type="NCBI Taxonomy" id="280"/>
    <lineage>
        <taxon>Bacteria</taxon>
        <taxon>Pseudomonadati</taxon>
        <taxon>Pseudomonadota</taxon>
        <taxon>Alphaproteobacteria</taxon>
        <taxon>Hyphomicrobiales</taxon>
        <taxon>Xanthobacteraceae</taxon>
        <taxon>Xanthobacter</taxon>
    </lineage>
</organism>
<name>A0A6C1KA38_XANAU</name>
<evidence type="ECO:0000313" key="8">
    <source>
        <dbReference type="Proteomes" id="UP000305131"/>
    </source>
</evidence>
<gene>
    <name evidence="7" type="ORF">FBQ73_21425</name>
</gene>
<dbReference type="AlphaFoldDB" id="A0A6C1KA38"/>
<protein>
    <submittedName>
        <fullName evidence="7">Thiolase family protein</fullName>
    </submittedName>
</protein>
<dbReference type="NCBIfam" id="TIGR01930">
    <property type="entry name" value="AcCoA-C-Actrans"/>
    <property type="match status" value="1"/>
</dbReference>
<dbReference type="SUPFAM" id="SSF53901">
    <property type="entry name" value="Thiolase-like"/>
    <property type="match status" value="1"/>
</dbReference>
<dbReference type="EMBL" id="VAUP01000041">
    <property type="protein sequence ID" value="TLX41000.1"/>
    <property type="molecule type" value="Genomic_DNA"/>
</dbReference>
<evidence type="ECO:0000256" key="1">
    <source>
        <dbReference type="ARBA" id="ARBA00010982"/>
    </source>
</evidence>
<dbReference type="PIRSF" id="PIRSF000429">
    <property type="entry name" value="Ac-CoA_Ac_transf"/>
    <property type="match status" value="1"/>
</dbReference>
<dbReference type="InterPro" id="IPR020613">
    <property type="entry name" value="Thiolase_CS"/>
</dbReference>
<dbReference type="PROSITE" id="PS00737">
    <property type="entry name" value="THIOLASE_2"/>
    <property type="match status" value="1"/>
</dbReference>
<comment type="similarity">
    <text evidence="1 4">Belongs to the thiolase-like superfamily. Thiolase family.</text>
</comment>
<dbReference type="Pfam" id="PF00108">
    <property type="entry name" value="Thiolase_N"/>
    <property type="match status" value="1"/>
</dbReference>
<evidence type="ECO:0000259" key="5">
    <source>
        <dbReference type="Pfam" id="PF00108"/>
    </source>
</evidence>
<evidence type="ECO:0000256" key="3">
    <source>
        <dbReference type="ARBA" id="ARBA00023315"/>
    </source>
</evidence>
<feature type="domain" description="Thiolase C-terminal" evidence="6">
    <location>
        <begin position="256"/>
        <end position="370"/>
    </location>
</feature>
<accession>A0A6C1KA38</accession>
<proteinExistence type="inferred from homology"/>
<dbReference type="PANTHER" id="PTHR18919:SF107">
    <property type="entry name" value="ACETYL-COA ACETYLTRANSFERASE, CYTOSOLIC"/>
    <property type="match status" value="1"/>
</dbReference>
<sequence>MTGVTQGRVALLAARRTAVVPRGGAFRDIEPFALAAALIGPLLAEAGIAPEAVDEVILGNALSGGGNVARVAALAAGLPQHIPALTLDTQCCSGLDAIRMGAARIAAGEARYVLAGGVESFSRAPLRAHRPRAKDEAPLFYRQPAFTPWPEREPDLAAAAAALARAEGIPRQAQEAFAMESHRRALAAAPPDGEIVPVNAMATDPFARALSPALLARLPVIAGEAAFGVTAATTAVEADAAALVLLGPGGEGRIRIVGALARGGDPLMPALAPVAAVDALCARLGLHARDMDHVELMEAYAAQALAGIGRLGLDPARVNAQGGALARGHPIGASGAVLAVRAFHRLRAAGGRALVAIAGAGGIASAMVVSRQDETLRPWQD</sequence>